<accession>A0A6I0ET61</accession>
<protein>
    <submittedName>
        <fullName evidence="6">RimK family alpha-L-glutamate ligase</fullName>
    </submittedName>
</protein>
<evidence type="ECO:0000256" key="2">
    <source>
        <dbReference type="ARBA" id="ARBA00022741"/>
    </source>
</evidence>
<dbReference type="PANTHER" id="PTHR21621:SF0">
    <property type="entry name" value="BETA-CITRYLGLUTAMATE SYNTHASE B-RELATED"/>
    <property type="match status" value="1"/>
</dbReference>
<organism evidence="6 7">
    <name type="scientific">Heliorestis acidaminivorans</name>
    <dbReference type="NCBI Taxonomy" id="553427"/>
    <lineage>
        <taxon>Bacteria</taxon>
        <taxon>Bacillati</taxon>
        <taxon>Bacillota</taxon>
        <taxon>Clostridia</taxon>
        <taxon>Eubacteriales</taxon>
        <taxon>Heliobacteriaceae</taxon>
        <taxon>Heliorestis</taxon>
    </lineage>
</organism>
<dbReference type="NCBIfam" id="TIGR00768">
    <property type="entry name" value="rimK_fam"/>
    <property type="match status" value="1"/>
</dbReference>
<gene>
    <name evidence="6" type="ORF">F9B85_06825</name>
</gene>
<keyword evidence="7" id="KW-1185">Reference proteome</keyword>
<dbReference type="GO" id="GO:0016879">
    <property type="term" value="F:ligase activity, forming carbon-nitrogen bonds"/>
    <property type="evidence" value="ECO:0007669"/>
    <property type="project" value="TreeGrafter"/>
</dbReference>
<dbReference type="InterPro" id="IPR004666">
    <property type="entry name" value="Rp_bS6_RimK/Lys_biosynth_LsyX"/>
</dbReference>
<keyword evidence="1" id="KW-0479">Metal-binding</keyword>
<evidence type="ECO:0000313" key="6">
    <source>
        <dbReference type="EMBL" id="KAB2953118.1"/>
    </source>
</evidence>
<dbReference type="SUPFAM" id="SSF56059">
    <property type="entry name" value="Glutathione synthetase ATP-binding domain-like"/>
    <property type="match status" value="1"/>
</dbReference>
<evidence type="ECO:0000256" key="3">
    <source>
        <dbReference type="ARBA" id="ARBA00022840"/>
    </source>
</evidence>
<dbReference type="InterPro" id="IPR013651">
    <property type="entry name" value="ATP-grasp_RimK-type"/>
</dbReference>
<dbReference type="GO" id="GO:0005737">
    <property type="term" value="C:cytoplasm"/>
    <property type="evidence" value="ECO:0007669"/>
    <property type="project" value="TreeGrafter"/>
</dbReference>
<dbReference type="GO" id="GO:0005524">
    <property type="term" value="F:ATP binding"/>
    <property type="evidence" value="ECO:0007669"/>
    <property type="project" value="UniProtKB-UniRule"/>
</dbReference>
<proteinExistence type="predicted"/>
<feature type="domain" description="ATP-grasp" evidence="5">
    <location>
        <begin position="86"/>
        <end position="273"/>
    </location>
</feature>
<dbReference type="GO" id="GO:0046872">
    <property type="term" value="F:metal ion binding"/>
    <property type="evidence" value="ECO:0007669"/>
    <property type="project" value="UniProtKB-KW"/>
</dbReference>
<dbReference type="Gene3D" id="3.30.470.20">
    <property type="entry name" value="ATP-grasp fold, B domain"/>
    <property type="match status" value="1"/>
</dbReference>
<reference evidence="6 7" key="1">
    <citation type="submission" date="2019-10" db="EMBL/GenBank/DDBJ databases">
        <title>Whole-genome sequence of the extremophile Heliorestis acidaminivorans DSM 24790.</title>
        <authorList>
            <person name="Kyndt J.A."/>
            <person name="Meyer T.E."/>
        </authorList>
    </citation>
    <scope>NUCLEOTIDE SEQUENCE [LARGE SCALE GENOMIC DNA]</scope>
    <source>
        <strain evidence="6 7">DSM 24790</strain>
    </source>
</reference>
<dbReference type="Proteomes" id="UP000468766">
    <property type="component" value="Unassembled WGS sequence"/>
</dbReference>
<keyword evidence="3 4" id="KW-0067">ATP-binding</keyword>
<evidence type="ECO:0000313" key="7">
    <source>
        <dbReference type="Proteomes" id="UP000468766"/>
    </source>
</evidence>
<name>A0A6I0ET61_9FIRM</name>
<dbReference type="InterPro" id="IPR011761">
    <property type="entry name" value="ATP-grasp"/>
</dbReference>
<dbReference type="Gene3D" id="3.40.50.20">
    <property type="match status" value="1"/>
</dbReference>
<dbReference type="Pfam" id="PF08443">
    <property type="entry name" value="RimK"/>
    <property type="match status" value="1"/>
</dbReference>
<dbReference type="EMBL" id="WBXO01000004">
    <property type="protein sequence ID" value="KAB2953118.1"/>
    <property type="molecule type" value="Genomic_DNA"/>
</dbReference>
<dbReference type="OrthoDB" id="9786585at2"/>
<evidence type="ECO:0000259" key="5">
    <source>
        <dbReference type="PROSITE" id="PS50975"/>
    </source>
</evidence>
<dbReference type="PROSITE" id="PS50975">
    <property type="entry name" value="ATP_GRASP"/>
    <property type="match status" value="1"/>
</dbReference>
<evidence type="ECO:0000256" key="4">
    <source>
        <dbReference type="PROSITE-ProRule" id="PRU00409"/>
    </source>
</evidence>
<comment type="caution">
    <text evidence="6">The sequence shown here is derived from an EMBL/GenBank/DDBJ whole genome shotgun (WGS) entry which is preliminary data.</text>
</comment>
<keyword evidence="2 4" id="KW-0547">Nucleotide-binding</keyword>
<sequence length="278" mass="31202">MEIINWLHNCACQYGLETELVRNNDLIVTIDNGSSKLIGKYGQSKPDFVLFWDKDITLARHLEQMGMRLFNRAETIAICDNKALTVQCLAGKNIAMPKTIVGPLVFQELEAWEHLEVIAEELCFPLVLKECYGSFGQQVYLIHNYAELLNKVKELKNVPYLFQELVQSSYGQDVRLQVVGDKVVAAMLRKSDHDFRANVTNGAKMFPYEPTEEEIALAIKCSQLVGADFSAVDLLFGPQGEPLLCEVNSNGHFKNIYDCTGVDVAKAIMEHILVDLGI</sequence>
<keyword evidence="6" id="KW-0436">Ligase</keyword>
<dbReference type="AlphaFoldDB" id="A0A6I0ET61"/>
<evidence type="ECO:0000256" key="1">
    <source>
        <dbReference type="ARBA" id="ARBA00022723"/>
    </source>
</evidence>
<dbReference type="PANTHER" id="PTHR21621">
    <property type="entry name" value="RIBOSOMAL PROTEIN S6 MODIFICATION PROTEIN"/>
    <property type="match status" value="1"/>
</dbReference>